<keyword evidence="3" id="KW-0548">Nucleotidyltransferase</keyword>
<name>A0A0K6G7T4_9AGAM</name>
<dbReference type="AlphaFoldDB" id="A0A0K6G7T4"/>
<dbReference type="Pfam" id="PF17667">
    <property type="entry name" value="Pkinase_fungal"/>
    <property type="match status" value="1"/>
</dbReference>
<feature type="compositionally biased region" description="Low complexity" evidence="1">
    <location>
        <begin position="462"/>
        <end position="471"/>
    </location>
</feature>
<accession>A0A0K6G7T4</accession>
<evidence type="ECO:0000256" key="1">
    <source>
        <dbReference type="SAM" id="MobiDB-lite"/>
    </source>
</evidence>
<keyword evidence="3" id="KW-0808">Transferase</keyword>
<dbReference type="GO" id="GO:0003964">
    <property type="term" value="F:RNA-directed DNA polymerase activity"/>
    <property type="evidence" value="ECO:0007669"/>
    <property type="project" value="UniProtKB-KW"/>
</dbReference>
<dbReference type="InterPro" id="IPR011009">
    <property type="entry name" value="Kinase-like_dom_sf"/>
</dbReference>
<dbReference type="EMBL" id="CYGV01001478">
    <property type="protein sequence ID" value="CUA74693.1"/>
    <property type="molecule type" value="Genomic_DNA"/>
</dbReference>
<gene>
    <name evidence="3" type="ORF">RSOLAG22IIIB_05661</name>
</gene>
<evidence type="ECO:0000313" key="3">
    <source>
        <dbReference type="EMBL" id="CUA74693.1"/>
    </source>
</evidence>
<dbReference type="GO" id="GO:0004519">
    <property type="term" value="F:endonuclease activity"/>
    <property type="evidence" value="ECO:0007669"/>
    <property type="project" value="UniProtKB-KW"/>
</dbReference>
<dbReference type="Proteomes" id="UP000044841">
    <property type="component" value="Unassembled WGS sequence"/>
</dbReference>
<evidence type="ECO:0000313" key="4">
    <source>
        <dbReference type="Proteomes" id="UP000044841"/>
    </source>
</evidence>
<dbReference type="InterPro" id="IPR040976">
    <property type="entry name" value="Pkinase_fungal"/>
</dbReference>
<feature type="region of interest" description="Disordered" evidence="1">
    <location>
        <begin position="1"/>
        <end position="107"/>
    </location>
</feature>
<keyword evidence="3" id="KW-0540">Nuclease</keyword>
<dbReference type="SUPFAM" id="SSF56112">
    <property type="entry name" value="Protein kinase-like (PK-like)"/>
    <property type="match status" value="1"/>
</dbReference>
<keyword evidence="3" id="KW-0695">RNA-directed DNA polymerase</keyword>
<evidence type="ECO:0000259" key="2">
    <source>
        <dbReference type="Pfam" id="PF17667"/>
    </source>
</evidence>
<proteinExistence type="predicted"/>
<feature type="compositionally biased region" description="Basic and acidic residues" evidence="1">
    <location>
        <begin position="447"/>
        <end position="461"/>
    </location>
</feature>
<feature type="compositionally biased region" description="Polar residues" evidence="1">
    <location>
        <begin position="83"/>
        <end position="93"/>
    </location>
</feature>
<organism evidence="3 4">
    <name type="scientific">Rhizoctonia solani</name>
    <dbReference type="NCBI Taxonomy" id="456999"/>
    <lineage>
        <taxon>Eukaryota</taxon>
        <taxon>Fungi</taxon>
        <taxon>Dikarya</taxon>
        <taxon>Basidiomycota</taxon>
        <taxon>Agaricomycotina</taxon>
        <taxon>Agaricomycetes</taxon>
        <taxon>Cantharellales</taxon>
        <taxon>Ceratobasidiaceae</taxon>
        <taxon>Rhizoctonia</taxon>
    </lineage>
</organism>
<dbReference type="PANTHER" id="PTHR38248:SF2">
    <property type="entry name" value="FUNK1 11"/>
    <property type="match status" value="1"/>
</dbReference>
<keyword evidence="3" id="KW-0378">Hydrolase</keyword>
<dbReference type="PANTHER" id="PTHR38248">
    <property type="entry name" value="FUNK1 6"/>
    <property type="match status" value="1"/>
</dbReference>
<reference evidence="3 4" key="1">
    <citation type="submission" date="2015-07" db="EMBL/GenBank/DDBJ databases">
        <authorList>
            <person name="Noorani M."/>
        </authorList>
    </citation>
    <scope>NUCLEOTIDE SEQUENCE [LARGE SCALE GENOMIC DNA]</scope>
    <source>
        <strain evidence="3">BBA 69670</strain>
    </source>
</reference>
<dbReference type="Gene3D" id="1.10.510.10">
    <property type="entry name" value="Transferase(Phosphotransferase) domain 1"/>
    <property type="match status" value="1"/>
</dbReference>
<feature type="compositionally biased region" description="Basic and acidic residues" evidence="1">
    <location>
        <begin position="28"/>
        <end position="43"/>
    </location>
</feature>
<feature type="region of interest" description="Disordered" evidence="1">
    <location>
        <begin position="435"/>
        <end position="474"/>
    </location>
</feature>
<keyword evidence="3" id="KW-0255">Endonuclease</keyword>
<feature type="domain" description="Fungal-type protein kinase" evidence="2">
    <location>
        <begin position="232"/>
        <end position="679"/>
    </location>
</feature>
<keyword evidence="4" id="KW-1185">Reference proteome</keyword>
<protein>
    <submittedName>
        <fullName evidence="3">Similar to endonuclease/reverse transcriptase</fullName>
    </submittedName>
</protein>
<sequence>MSTTVKRPRVNLADKNPNPPPRSHRRKDTAIDSHPSVREETSQKPHTQSSIPATSPSTPLRKKFSRPGSIPVQLSDSSHKNTIRQTLSRTSANEAREFHSSLSEPASGRTEMEGLVRLEVDGAVYEYHRLCEEFFDMGSSQVDDILNRLEGNSLLWRNGRWSIDCSDLEKETPEMHEIWAKLLNTIMHAAFTPQPFRPKIETVIPIGGRHMVGDHLDDVGTAPDIVQGPQGENLKRHWGDLYFFAECKSGLGKLSEALLQIARYSWALFTHQIYRKHIFSLALCSSHAIFVRISRSGLIHSQTINIQTDPESFIRAAAGLFSLGDAAFGYNTLFYYWPPLDQEESTSHRELRFVTDNMRWTVVEIICHRMCLVGRATIIVLLRRISNPQHYAVLKLIWRPGTRADESENLSLFKDSPGICRCRWSVCDESTAVRHPESLQPSPSQHKLRELSDKEKREIKKSLPPKSGSKSYQSKLAAANTAKVTQHLDEHVRYYSMILMDQGIGLWRVKHLVHLLRVLRDGIIGYASIANKNQVHRDISEGNILCGPCDDAEIESLWSDQETSCDLDDSSTISPKDTFNRYDFKDISFLVPEVEISESISFPDYVAKRYAKQQPLGKLCDFEFMVHESRGENEVRRVADRTGTFAFMSLAILRAGEENPVRHHFLHDIESFFWVFLWFLFVRAKVRRDLNEQSNKDFENLFYRQGAEDTKHILLAVPSRLRNLIHDLVHDDPGWEKALEFASKFRKFLIRLYPEDPLQSEFLSVDMVWEEKWNKLHEVVKIFDESIQALQMPREALTEVSSPSVLKLF</sequence>
<feature type="compositionally biased region" description="Polar residues" evidence="1">
    <location>
        <begin position="44"/>
        <end position="58"/>
    </location>
</feature>